<sequence>MENQYTSCQNEHNKLLKIINFRFQHRYKKIGIIGGALILGFLVIYKFTGGDSLLIKDVLRTIMLLFLLVASLSKDAIEDEYITHVRSQSYVIAFICAIGYSIALPLIAVLFDLLITRITGDGHVSFHEVSAFEVMFMLVCFQLLFFHTIKRFGRAE</sequence>
<gene>
    <name evidence="2" type="ORF">GCM10007940_11350</name>
</gene>
<reference evidence="2" key="2">
    <citation type="submission" date="2023-01" db="EMBL/GenBank/DDBJ databases">
        <title>Draft genome sequence of Portibacter lacus strain NBRC 108769.</title>
        <authorList>
            <person name="Sun Q."/>
            <person name="Mori K."/>
        </authorList>
    </citation>
    <scope>NUCLEOTIDE SEQUENCE</scope>
    <source>
        <strain evidence="2">NBRC 108769</strain>
    </source>
</reference>
<keyword evidence="3" id="KW-1185">Reference proteome</keyword>
<name>A0AA37SRH0_9BACT</name>
<reference evidence="2" key="1">
    <citation type="journal article" date="2014" name="Int. J. Syst. Evol. Microbiol.">
        <title>Complete genome sequence of Corynebacterium casei LMG S-19264T (=DSM 44701T), isolated from a smear-ripened cheese.</title>
        <authorList>
            <consortium name="US DOE Joint Genome Institute (JGI-PGF)"/>
            <person name="Walter F."/>
            <person name="Albersmeier A."/>
            <person name="Kalinowski J."/>
            <person name="Ruckert C."/>
        </authorList>
    </citation>
    <scope>NUCLEOTIDE SEQUENCE</scope>
    <source>
        <strain evidence="2">NBRC 108769</strain>
    </source>
</reference>
<dbReference type="EMBL" id="BSOH01000005">
    <property type="protein sequence ID" value="GLR16520.1"/>
    <property type="molecule type" value="Genomic_DNA"/>
</dbReference>
<feature type="transmembrane region" description="Helical" evidence="1">
    <location>
        <begin position="89"/>
        <end position="111"/>
    </location>
</feature>
<comment type="caution">
    <text evidence="2">The sequence shown here is derived from an EMBL/GenBank/DDBJ whole genome shotgun (WGS) entry which is preliminary data.</text>
</comment>
<dbReference type="Proteomes" id="UP001156666">
    <property type="component" value="Unassembled WGS sequence"/>
</dbReference>
<evidence type="ECO:0000256" key="1">
    <source>
        <dbReference type="SAM" id="Phobius"/>
    </source>
</evidence>
<evidence type="ECO:0000313" key="3">
    <source>
        <dbReference type="Proteomes" id="UP001156666"/>
    </source>
</evidence>
<organism evidence="2 3">
    <name type="scientific">Portibacter lacus</name>
    <dbReference type="NCBI Taxonomy" id="1099794"/>
    <lineage>
        <taxon>Bacteria</taxon>
        <taxon>Pseudomonadati</taxon>
        <taxon>Bacteroidota</taxon>
        <taxon>Saprospiria</taxon>
        <taxon>Saprospirales</taxon>
        <taxon>Haliscomenobacteraceae</taxon>
        <taxon>Portibacter</taxon>
    </lineage>
</organism>
<dbReference type="RefSeq" id="WP_235293322.1">
    <property type="nucleotide sequence ID" value="NZ_BSOH01000005.1"/>
</dbReference>
<keyword evidence="1" id="KW-1133">Transmembrane helix</keyword>
<dbReference type="AlphaFoldDB" id="A0AA37SRH0"/>
<keyword evidence="1" id="KW-0812">Transmembrane</keyword>
<protein>
    <submittedName>
        <fullName evidence="2">Uncharacterized protein</fullName>
    </submittedName>
</protein>
<keyword evidence="1" id="KW-0472">Membrane</keyword>
<feature type="transmembrane region" description="Helical" evidence="1">
    <location>
        <begin position="59"/>
        <end position="77"/>
    </location>
</feature>
<evidence type="ECO:0000313" key="2">
    <source>
        <dbReference type="EMBL" id="GLR16520.1"/>
    </source>
</evidence>
<proteinExistence type="predicted"/>
<accession>A0AA37SRH0</accession>
<feature type="transmembrane region" description="Helical" evidence="1">
    <location>
        <begin position="30"/>
        <end position="47"/>
    </location>
</feature>
<feature type="transmembrane region" description="Helical" evidence="1">
    <location>
        <begin position="131"/>
        <end position="149"/>
    </location>
</feature>